<dbReference type="AlphaFoldDB" id="A0A267H4R2"/>
<dbReference type="Proteomes" id="UP000215902">
    <property type="component" value="Unassembled WGS sequence"/>
</dbReference>
<keyword evidence="2" id="KW-1185">Reference proteome</keyword>
<organism evidence="1 2">
    <name type="scientific">Macrostomum lignano</name>
    <dbReference type="NCBI Taxonomy" id="282301"/>
    <lineage>
        <taxon>Eukaryota</taxon>
        <taxon>Metazoa</taxon>
        <taxon>Spiralia</taxon>
        <taxon>Lophotrochozoa</taxon>
        <taxon>Platyhelminthes</taxon>
        <taxon>Rhabditophora</taxon>
        <taxon>Macrostomorpha</taxon>
        <taxon>Macrostomida</taxon>
        <taxon>Macrostomidae</taxon>
        <taxon>Macrostomum</taxon>
    </lineage>
</organism>
<dbReference type="Gene3D" id="1.10.238.10">
    <property type="entry name" value="EF-hand"/>
    <property type="match status" value="1"/>
</dbReference>
<evidence type="ECO:0000313" key="2">
    <source>
        <dbReference type="Proteomes" id="UP000215902"/>
    </source>
</evidence>
<accession>A0A267H4R2</accession>
<reference evidence="1 2" key="1">
    <citation type="submission" date="2017-06" db="EMBL/GenBank/DDBJ databases">
        <title>A platform for efficient transgenesis in Macrostomum lignano, a flatworm model organism for stem cell research.</title>
        <authorList>
            <person name="Berezikov E."/>
        </authorList>
    </citation>
    <scope>NUCLEOTIDE SEQUENCE [LARGE SCALE GENOMIC DNA]</scope>
    <source>
        <strain evidence="1">DV1</strain>
        <tissue evidence="1">Whole organism</tissue>
    </source>
</reference>
<proteinExistence type="predicted"/>
<evidence type="ECO:0000313" key="1">
    <source>
        <dbReference type="EMBL" id="PAA93281.1"/>
    </source>
</evidence>
<name>A0A267H4R2_9PLAT</name>
<evidence type="ECO:0008006" key="3">
    <source>
        <dbReference type="Google" id="ProtNLM"/>
    </source>
</evidence>
<gene>
    <name evidence="1" type="ORF">BOX15_Mlig008344g3</name>
</gene>
<dbReference type="EMBL" id="NIVC01000031">
    <property type="protein sequence ID" value="PAA93281.1"/>
    <property type="molecule type" value="Genomic_DNA"/>
</dbReference>
<comment type="caution">
    <text evidence="1">The sequence shown here is derived from an EMBL/GenBank/DDBJ whole genome shotgun (WGS) entry which is preliminary data.</text>
</comment>
<dbReference type="SUPFAM" id="SSF47473">
    <property type="entry name" value="EF-hand"/>
    <property type="match status" value="1"/>
</dbReference>
<protein>
    <recommendedName>
        <fullName evidence="3">EF-hand domain-containing protein</fullName>
    </recommendedName>
</protein>
<dbReference type="InterPro" id="IPR011992">
    <property type="entry name" value="EF-hand-dom_pair"/>
</dbReference>
<sequence length="309" mass="35164">MTEEKDSKPILVSALTAPGMSAESATGATIAAVDKSGGEFDYRPSTTVFGHLKFIFKLWWRHLTMRVKVPKEEMEELKSSCLLDESQITRLYKQFQLLVNDSERAFLTVNDLERHSSLLAGNPLKKYIYRMLFWNREQLSFTAFVKSLSLTFSNCIGCPQMHLVKSLPDMCYFTGVTCPRDVAQMQKLLALYNCFDLKETGCLDTSSLCQLLYDLLRCDSDLSVSSLLPPSMISRMVNTAIANVHECFPRVCEDICGEHVVHRLSIGSQLGHIETRLKSFEGHQMLLTKELFIRDQEDLHLDQLMAMRV</sequence>